<feature type="region of interest" description="Disordered" evidence="1">
    <location>
        <begin position="97"/>
        <end position="175"/>
    </location>
</feature>
<reference evidence="3 4" key="1">
    <citation type="submission" date="2019-02" db="EMBL/GenBank/DDBJ databases">
        <title>Genome sequencing of the rare red list fungi Phellinidium pouzarii.</title>
        <authorList>
            <person name="Buettner E."/>
            <person name="Kellner H."/>
        </authorList>
    </citation>
    <scope>NUCLEOTIDE SEQUENCE [LARGE SCALE GENOMIC DNA]</scope>
    <source>
        <strain evidence="3 4">DSM 108285</strain>
    </source>
</reference>
<dbReference type="AlphaFoldDB" id="A0A4V3XD14"/>
<keyword evidence="4" id="KW-1185">Reference proteome</keyword>
<sequence>MEHSHNGQGERPLEKQTEISAELRLIEAVLAPPLNAARRPKRLAKYSPLSLLPTSTPHHLLLFLSASFLFCMMIATGYSSLFSLGLSSIRTSFPFSSDAVHSPQPPSAQTPSTPASAAQSTSYMLSPPPKIHIDTQFPPPRPRLRRRRSSITVANSPCGAVKSPGRAASASFSKSVFRSPSKGRAALALHRCSDSDMAQGFIQRLRSNSAGDALHRSRRSHVRKSAPAPPDMPLPAVPAKDHSPPDAQAYRRILSDIDSSLNSTRLSLPTPQSATSFSSPQMLLTPGFASKLANALATSPDSVQESPVDPMMAGRSYFEAFTPVDEVMRET</sequence>
<comment type="caution">
    <text evidence="3">The sequence shown here is derived from an EMBL/GenBank/DDBJ whole genome shotgun (WGS) entry which is preliminary data.</text>
</comment>
<evidence type="ECO:0000256" key="1">
    <source>
        <dbReference type="SAM" id="MobiDB-lite"/>
    </source>
</evidence>
<keyword evidence="2" id="KW-0812">Transmembrane</keyword>
<evidence type="ECO:0000256" key="2">
    <source>
        <dbReference type="SAM" id="Phobius"/>
    </source>
</evidence>
<accession>A0A4V3XD14</accession>
<dbReference type="EMBL" id="SGPK01000119">
    <property type="protein sequence ID" value="THH07963.1"/>
    <property type="molecule type" value="Genomic_DNA"/>
</dbReference>
<evidence type="ECO:0000313" key="4">
    <source>
        <dbReference type="Proteomes" id="UP000308199"/>
    </source>
</evidence>
<dbReference type="OrthoDB" id="3265641at2759"/>
<name>A0A4V3XD14_9AGAM</name>
<dbReference type="Proteomes" id="UP000308199">
    <property type="component" value="Unassembled WGS sequence"/>
</dbReference>
<feature type="region of interest" description="Disordered" evidence="1">
    <location>
        <begin position="208"/>
        <end position="246"/>
    </location>
</feature>
<keyword evidence="2" id="KW-1133">Transmembrane helix</keyword>
<protein>
    <recommendedName>
        <fullName evidence="5">Transmembrane protein</fullName>
    </recommendedName>
</protein>
<feature type="compositionally biased region" description="Low complexity" evidence="1">
    <location>
        <begin position="109"/>
        <end position="122"/>
    </location>
</feature>
<evidence type="ECO:0000313" key="3">
    <source>
        <dbReference type="EMBL" id="THH07963.1"/>
    </source>
</evidence>
<proteinExistence type="predicted"/>
<gene>
    <name evidence="3" type="ORF">EW145_g3032</name>
</gene>
<keyword evidence="2" id="KW-0472">Membrane</keyword>
<feature type="compositionally biased region" description="Pro residues" evidence="1">
    <location>
        <begin position="227"/>
        <end position="236"/>
    </location>
</feature>
<evidence type="ECO:0008006" key="5">
    <source>
        <dbReference type="Google" id="ProtNLM"/>
    </source>
</evidence>
<organism evidence="3 4">
    <name type="scientific">Phellinidium pouzarii</name>
    <dbReference type="NCBI Taxonomy" id="167371"/>
    <lineage>
        <taxon>Eukaryota</taxon>
        <taxon>Fungi</taxon>
        <taxon>Dikarya</taxon>
        <taxon>Basidiomycota</taxon>
        <taxon>Agaricomycotina</taxon>
        <taxon>Agaricomycetes</taxon>
        <taxon>Hymenochaetales</taxon>
        <taxon>Hymenochaetaceae</taxon>
        <taxon>Phellinidium</taxon>
    </lineage>
</organism>
<feature type="transmembrane region" description="Helical" evidence="2">
    <location>
        <begin position="60"/>
        <end position="86"/>
    </location>
</feature>